<dbReference type="Proteomes" id="UP000177622">
    <property type="component" value="Unassembled WGS sequence"/>
</dbReference>
<organism evidence="2 3">
    <name type="scientific">Penicillium arizonense</name>
    <dbReference type="NCBI Taxonomy" id="1835702"/>
    <lineage>
        <taxon>Eukaryota</taxon>
        <taxon>Fungi</taxon>
        <taxon>Dikarya</taxon>
        <taxon>Ascomycota</taxon>
        <taxon>Pezizomycotina</taxon>
        <taxon>Eurotiomycetes</taxon>
        <taxon>Eurotiomycetidae</taxon>
        <taxon>Eurotiales</taxon>
        <taxon>Aspergillaceae</taxon>
        <taxon>Penicillium</taxon>
    </lineage>
</organism>
<evidence type="ECO:0000313" key="3">
    <source>
        <dbReference type="Proteomes" id="UP000177622"/>
    </source>
</evidence>
<dbReference type="GeneID" id="34580593"/>
<name>A0A1F5L7K7_PENAI</name>
<dbReference type="EMBL" id="LXJU01000025">
    <property type="protein sequence ID" value="OGE48901.1"/>
    <property type="molecule type" value="Genomic_DNA"/>
</dbReference>
<sequence length="279" mass="30903">MLFTWPPILSSHPSPFNHPSSFKLQTSTFVLQNSSIIHHPSSIILHPSLSLIFNPPSSFAATRFNRSLGCLTIKELCWHDLDEEVTKMSQNLPLQMASADATTTTEGSQGKGVEGILTDPEPALREWRTTPEEELMAQNDRLMAISMTRAVQHDGATIALILQQENRAAADRAFAMGLDPTHYAQNTRQANHEAIQRAFDFLEGEEMDFEYTESHAAGTPADADPSESPKDAAKTQPSVPTIRKYADAVLHFATFAHYSGRLANVRHGMKGRSSHKPRK</sequence>
<dbReference type="OrthoDB" id="10009520at2759"/>
<protein>
    <submittedName>
        <fullName evidence="2">Uncharacterized protein</fullName>
    </submittedName>
</protein>
<evidence type="ECO:0000256" key="1">
    <source>
        <dbReference type="SAM" id="MobiDB-lite"/>
    </source>
</evidence>
<keyword evidence="3" id="KW-1185">Reference proteome</keyword>
<proteinExistence type="predicted"/>
<dbReference type="AlphaFoldDB" id="A0A1F5L7K7"/>
<gene>
    <name evidence="2" type="ORF">PENARI_c025G10245</name>
</gene>
<feature type="region of interest" description="Disordered" evidence="1">
    <location>
        <begin position="213"/>
        <end position="239"/>
    </location>
</feature>
<dbReference type="RefSeq" id="XP_022484355.1">
    <property type="nucleotide sequence ID" value="XM_022635859.1"/>
</dbReference>
<comment type="caution">
    <text evidence="2">The sequence shown here is derived from an EMBL/GenBank/DDBJ whole genome shotgun (WGS) entry which is preliminary data.</text>
</comment>
<accession>A0A1F5L7K7</accession>
<evidence type="ECO:0000313" key="2">
    <source>
        <dbReference type="EMBL" id="OGE48901.1"/>
    </source>
</evidence>
<reference evidence="2 3" key="1">
    <citation type="journal article" date="2016" name="Sci. Rep.">
        <title>Penicillium arizonense, a new, genome sequenced fungal species, reveals a high chemical diversity in secreted metabolites.</title>
        <authorList>
            <person name="Grijseels S."/>
            <person name="Nielsen J.C."/>
            <person name="Randelovic M."/>
            <person name="Nielsen J."/>
            <person name="Nielsen K.F."/>
            <person name="Workman M."/>
            <person name="Frisvad J.C."/>
        </authorList>
    </citation>
    <scope>NUCLEOTIDE SEQUENCE [LARGE SCALE GENOMIC DNA]</scope>
    <source>
        <strain evidence="2 3">CBS 141311</strain>
    </source>
</reference>